<keyword evidence="3" id="KW-0460">Magnesium</keyword>
<comment type="cofactor">
    <cofactor evidence="3">
        <name>Mg(2+)</name>
        <dbReference type="ChEBI" id="CHEBI:18420"/>
    </cofactor>
</comment>
<comment type="caution">
    <text evidence="4">The sequence shown here is derived from an EMBL/GenBank/DDBJ whole genome shotgun (WGS) entry which is preliminary data.</text>
</comment>
<dbReference type="Pfam" id="PF02358">
    <property type="entry name" value="Trehalose_PPase"/>
    <property type="match status" value="1"/>
</dbReference>
<dbReference type="RefSeq" id="WP_120060289.1">
    <property type="nucleotide sequence ID" value="NZ_QYRP01000002.1"/>
</dbReference>
<dbReference type="UniPathway" id="UPA00299"/>
<dbReference type="InterPro" id="IPR003337">
    <property type="entry name" value="Trehalose_PPase"/>
</dbReference>
<dbReference type="SUPFAM" id="SSF56784">
    <property type="entry name" value="HAD-like"/>
    <property type="match status" value="1"/>
</dbReference>
<gene>
    <name evidence="4" type="primary">otsB</name>
    <name evidence="4" type="ORF">D4739_08885</name>
</gene>
<comment type="pathway">
    <text evidence="3">Glycan biosynthesis; trehalose biosynthesis.</text>
</comment>
<organism evidence="4 5">
    <name type="scientific">Nocardioides cavernaquae</name>
    <dbReference type="NCBI Taxonomy" id="2321396"/>
    <lineage>
        <taxon>Bacteria</taxon>
        <taxon>Bacillati</taxon>
        <taxon>Actinomycetota</taxon>
        <taxon>Actinomycetes</taxon>
        <taxon>Propionibacteriales</taxon>
        <taxon>Nocardioidaceae</taxon>
        <taxon>Nocardioides</taxon>
    </lineage>
</organism>
<dbReference type="NCBIfam" id="TIGR00685">
    <property type="entry name" value="T6PP"/>
    <property type="match status" value="1"/>
</dbReference>
<keyword evidence="3" id="KW-0479">Metal-binding</keyword>
<dbReference type="Gene3D" id="3.40.50.1000">
    <property type="entry name" value="HAD superfamily/HAD-like"/>
    <property type="match status" value="1"/>
</dbReference>
<reference evidence="5" key="1">
    <citation type="submission" date="2018-09" db="EMBL/GenBank/DDBJ databases">
        <authorList>
            <person name="Zhu H."/>
        </authorList>
    </citation>
    <scope>NUCLEOTIDE SEQUENCE [LARGE SCALE GENOMIC DNA]</scope>
    <source>
        <strain evidence="5">K1W22B-1</strain>
    </source>
</reference>
<sequence length="305" mass="32419">MRFTSPEGMRRYAALVKVASETVVGLDFDGTLSPIVDDPERARIHPEAPGVLAALAERVLGIAVVTGRPARQVVALGELDELGDVFGERGQELRVFGQYGNERWSSSNRRVIGPRPPHGLASFLRELPGILRRCGAADAFVEHKGLAVAVHTRRLPDSEEAFARLLPELAAAAKRHDMIVEPGKQVVEIRSPGAHKGDVVHGLARDLRAGGFCFVGDDLGDVDAFHAVAELRETGVPTLLVCSAAEEDGEAGPVESALLPLADLVVPGPGGVLEFLTAFAEDAGGRVAGEGPRIWTRFADRQSGP</sequence>
<dbReference type="EMBL" id="QYRP01000002">
    <property type="protein sequence ID" value="RJS46316.1"/>
    <property type="molecule type" value="Genomic_DNA"/>
</dbReference>
<evidence type="ECO:0000256" key="2">
    <source>
        <dbReference type="ARBA" id="ARBA00024179"/>
    </source>
</evidence>
<evidence type="ECO:0000256" key="1">
    <source>
        <dbReference type="ARBA" id="ARBA00022801"/>
    </source>
</evidence>
<dbReference type="GO" id="GO:0046872">
    <property type="term" value="F:metal ion binding"/>
    <property type="evidence" value="ECO:0007669"/>
    <property type="project" value="UniProtKB-KW"/>
</dbReference>
<dbReference type="InterPro" id="IPR023214">
    <property type="entry name" value="HAD_sf"/>
</dbReference>
<dbReference type="Gene3D" id="3.30.70.1020">
    <property type="entry name" value="Trehalose-6-phosphate phosphatase related protein, domain 2"/>
    <property type="match status" value="1"/>
</dbReference>
<dbReference type="PANTHER" id="PTHR43768">
    <property type="entry name" value="TREHALOSE 6-PHOSPHATE PHOSPHATASE"/>
    <property type="match status" value="1"/>
</dbReference>
<comment type="catalytic activity">
    <reaction evidence="3">
        <text>alpha,alpha-trehalose 6-phosphate + H2O = alpha,alpha-trehalose + phosphate</text>
        <dbReference type="Rhea" id="RHEA:23420"/>
        <dbReference type="ChEBI" id="CHEBI:15377"/>
        <dbReference type="ChEBI" id="CHEBI:16551"/>
        <dbReference type="ChEBI" id="CHEBI:43474"/>
        <dbReference type="ChEBI" id="CHEBI:58429"/>
        <dbReference type="EC" id="3.1.3.12"/>
    </reaction>
</comment>
<dbReference type="GO" id="GO:0005992">
    <property type="term" value="P:trehalose biosynthetic process"/>
    <property type="evidence" value="ECO:0007669"/>
    <property type="project" value="UniProtKB-UniPathway"/>
</dbReference>
<protein>
    <recommendedName>
        <fullName evidence="3">Trehalose 6-phosphate phosphatase</fullName>
        <ecNumber evidence="3">3.1.3.12</ecNumber>
    </recommendedName>
</protein>
<name>A0A3A5H6K2_9ACTN</name>
<proteinExistence type="inferred from homology"/>
<dbReference type="InterPro" id="IPR044651">
    <property type="entry name" value="OTSB-like"/>
</dbReference>
<dbReference type="InterPro" id="IPR036412">
    <property type="entry name" value="HAD-like_sf"/>
</dbReference>
<evidence type="ECO:0000313" key="4">
    <source>
        <dbReference type="EMBL" id="RJS46316.1"/>
    </source>
</evidence>
<accession>A0A3A5H6K2</accession>
<dbReference type="PANTHER" id="PTHR43768:SF3">
    <property type="entry name" value="TREHALOSE 6-PHOSPHATE PHOSPHATASE"/>
    <property type="match status" value="1"/>
</dbReference>
<keyword evidence="1 3" id="KW-0378">Hydrolase</keyword>
<evidence type="ECO:0000313" key="5">
    <source>
        <dbReference type="Proteomes" id="UP000276542"/>
    </source>
</evidence>
<keyword evidence="5" id="KW-1185">Reference proteome</keyword>
<evidence type="ECO:0000256" key="3">
    <source>
        <dbReference type="RuleBase" id="RU361117"/>
    </source>
</evidence>
<comment type="function">
    <text evidence="2 3">Removes the phosphate from trehalose 6-phosphate to produce free trehalose.</text>
</comment>
<dbReference type="AlphaFoldDB" id="A0A3A5H6K2"/>
<dbReference type="OrthoDB" id="9816160at2"/>
<dbReference type="Proteomes" id="UP000276542">
    <property type="component" value="Unassembled WGS sequence"/>
</dbReference>
<comment type="similarity">
    <text evidence="3">Belongs to the trehalose phosphatase family.</text>
</comment>
<dbReference type="EC" id="3.1.3.12" evidence="3"/>
<dbReference type="GO" id="GO:0004805">
    <property type="term" value="F:trehalose-phosphatase activity"/>
    <property type="evidence" value="ECO:0007669"/>
    <property type="project" value="UniProtKB-EC"/>
</dbReference>